<name>A0A0M0JBH7_9EUKA</name>
<dbReference type="PROSITE" id="PS50006">
    <property type="entry name" value="FHA_DOMAIN"/>
    <property type="match status" value="1"/>
</dbReference>
<dbReference type="AlphaFoldDB" id="A0A0M0JBH7"/>
<keyword evidence="4" id="KW-1185">Reference proteome</keyword>
<organism evidence="3 4">
    <name type="scientific">Chrysochromulina tobinii</name>
    <dbReference type="NCBI Taxonomy" id="1460289"/>
    <lineage>
        <taxon>Eukaryota</taxon>
        <taxon>Haptista</taxon>
        <taxon>Haptophyta</taxon>
        <taxon>Prymnesiophyceae</taxon>
        <taxon>Prymnesiales</taxon>
        <taxon>Chrysochromulinaceae</taxon>
        <taxon>Chrysochromulina</taxon>
    </lineage>
</organism>
<evidence type="ECO:0000313" key="4">
    <source>
        <dbReference type="Proteomes" id="UP000037460"/>
    </source>
</evidence>
<feature type="region of interest" description="Disordered" evidence="1">
    <location>
        <begin position="1"/>
        <end position="47"/>
    </location>
</feature>
<dbReference type="Proteomes" id="UP000037460">
    <property type="component" value="Unassembled WGS sequence"/>
</dbReference>
<dbReference type="InterPro" id="IPR008984">
    <property type="entry name" value="SMAD_FHA_dom_sf"/>
</dbReference>
<dbReference type="OrthoDB" id="1305878at2759"/>
<accession>A0A0M0JBH7</accession>
<proteinExistence type="predicted"/>
<dbReference type="EMBL" id="JWZX01003152">
    <property type="protein sequence ID" value="KOO23845.1"/>
    <property type="molecule type" value="Genomic_DNA"/>
</dbReference>
<evidence type="ECO:0000256" key="1">
    <source>
        <dbReference type="SAM" id="MobiDB-lite"/>
    </source>
</evidence>
<dbReference type="SMART" id="SM00240">
    <property type="entry name" value="FHA"/>
    <property type="match status" value="1"/>
</dbReference>
<feature type="compositionally biased region" description="Acidic residues" evidence="1">
    <location>
        <begin position="21"/>
        <end position="36"/>
    </location>
</feature>
<reference evidence="4" key="1">
    <citation type="journal article" date="2015" name="PLoS Genet.">
        <title>Genome Sequence and Transcriptome Analyses of Chrysochromulina tobin: Metabolic Tools for Enhanced Algal Fitness in the Prominent Order Prymnesiales (Haptophyceae).</title>
        <authorList>
            <person name="Hovde B.T."/>
            <person name="Deodato C.R."/>
            <person name="Hunsperger H.M."/>
            <person name="Ryken S.A."/>
            <person name="Yost W."/>
            <person name="Jha R.K."/>
            <person name="Patterson J."/>
            <person name="Monnat R.J. Jr."/>
            <person name="Barlow S.B."/>
            <person name="Starkenburg S.R."/>
            <person name="Cattolico R.A."/>
        </authorList>
    </citation>
    <scope>NUCLEOTIDE SEQUENCE</scope>
    <source>
        <strain evidence="4">CCMP291</strain>
    </source>
</reference>
<sequence length="195" mass="20746">MGDTQPDEPSPAPAALPSTQCDDDGLDGGTEDDEVSPESGHAPKPAWGQLRAASGDALVLEMDGGPYTLGRAESCTLRLTDNKVSGVHARLSHDGANAILEDLSSNGTFVNGTKMLLMQQQMRRAQRTPCAQCRHPTETHLMSPLRTRRPPVLTTSALGNGFERDVLTTYLSGKGKGIADLYIECLARAEAGTMI</sequence>
<dbReference type="SUPFAM" id="SSF49879">
    <property type="entry name" value="SMAD/FHA domain"/>
    <property type="match status" value="1"/>
</dbReference>
<gene>
    <name evidence="3" type="ORF">Ctob_000776</name>
</gene>
<dbReference type="InterPro" id="IPR000253">
    <property type="entry name" value="FHA_dom"/>
</dbReference>
<evidence type="ECO:0000313" key="3">
    <source>
        <dbReference type="EMBL" id="KOO23845.1"/>
    </source>
</evidence>
<dbReference type="CDD" id="cd00060">
    <property type="entry name" value="FHA"/>
    <property type="match status" value="1"/>
</dbReference>
<feature type="domain" description="FHA" evidence="2">
    <location>
        <begin position="67"/>
        <end position="115"/>
    </location>
</feature>
<dbReference type="Pfam" id="PF00498">
    <property type="entry name" value="FHA"/>
    <property type="match status" value="1"/>
</dbReference>
<protein>
    <submittedName>
        <fullName evidence="3">FHA-domain protein</fullName>
    </submittedName>
</protein>
<dbReference type="Gene3D" id="2.60.200.20">
    <property type="match status" value="1"/>
</dbReference>
<evidence type="ECO:0000259" key="2">
    <source>
        <dbReference type="PROSITE" id="PS50006"/>
    </source>
</evidence>
<comment type="caution">
    <text evidence="3">The sequence shown here is derived from an EMBL/GenBank/DDBJ whole genome shotgun (WGS) entry which is preliminary data.</text>
</comment>